<dbReference type="InterPro" id="IPR002933">
    <property type="entry name" value="Peptidase_M20"/>
</dbReference>
<dbReference type="NCBIfam" id="TIGR01891">
    <property type="entry name" value="amidohydrolases"/>
    <property type="match status" value="1"/>
</dbReference>
<dbReference type="EMBL" id="JASJEX010000003">
    <property type="protein sequence ID" value="MDJ1129999.1"/>
    <property type="molecule type" value="Genomic_DNA"/>
</dbReference>
<name>A0ABT6ZMH4_9ACTN</name>
<gene>
    <name evidence="2" type="ORF">QJ043_07895</name>
</gene>
<dbReference type="PANTHER" id="PTHR11014:SF63">
    <property type="entry name" value="METALLOPEPTIDASE, PUTATIVE (AFU_ORTHOLOGUE AFUA_6G09600)-RELATED"/>
    <property type="match status" value="1"/>
</dbReference>
<dbReference type="PANTHER" id="PTHR11014">
    <property type="entry name" value="PEPTIDASE M20 FAMILY MEMBER"/>
    <property type="match status" value="1"/>
</dbReference>
<feature type="domain" description="Peptidase M20 dimerisation" evidence="1">
    <location>
        <begin position="212"/>
        <end position="305"/>
    </location>
</feature>
<comment type="caution">
    <text evidence="2">The sequence shown here is derived from an EMBL/GenBank/DDBJ whole genome shotgun (WGS) entry which is preliminary data.</text>
</comment>
<dbReference type="Gene3D" id="3.40.630.10">
    <property type="entry name" value="Zn peptidases"/>
    <property type="match status" value="1"/>
</dbReference>
<dbReference type="Pfam" id="PF01546">
    <property type="entry name" value="Peptidase_M20"/>
    <property type="match status" value="1"/>
</dbReference>
<dbReference type="Pfam" id="PF07687">
    <property type="entry name" value="M20_dimer"/>
    <property type="match status" value="1"/>
</dbReference>
<dbReference type="PIRSF" id="PIRSF005962">
    <property type="entry name" value="Pept_M20D_amidohydro"/>
    <property type="match status" value="1"/>
</dbReference>
<protein>
    <submittedName>
        <fullName evidence="2">Amidohydrolase</fullName>
    </submittedName>
</protein>
<dbReference type="SUPFAM" id="SSF53187">
    <property type="entry name" value="Zn-dependent exopeptidases"/>
    <property type="match status" value="1"/>
</dbReference>
<dbReference type="InterPro" id="IPR011650">
    <property type="entry name" value="Peptidase_M20_dimer"/>
</dbReference>
<dbReference type="RefSeq" id="WP_283713127.1">
    <property type="nucleotide sequence ID" value="NZ_JASJEW010000002.1"/>
</dbReference>
<keyword evidence="3" id="KW-1185">Reference proteome</keyword>
<dbReference type="SUPFAM" id="SSF55031">
    <property type="entry name" value="Bacterial exopeptidase dimerisation domain"/>
    <property type="match status" value="1"/>
</dbReference>
<evidence type="ECO:0000313" key="3">
    <source>
        <dbReference type="Proteomes" id="UP001431693"/>
    </source>
</evidence>
<proteinExistence type="predicted"/>
<organism evidence="2 3">
    <name type="scientific">Kribbibacterium absianum</name>
    <dbReference type="NCBI Taxonomy" id="3044210"/>
    <lineage>
        <taxon>Bacteria</taxon>
        <taxon>Bacillati</taxon>
        <taxon>Actinomycetota</taxon>
        <taxon>Coriobacteriia</taxon>
        <taxon>Coriobacteriales</taxon>
        <taxon>Kribbibacteriaceae</taxon>
        <taxon>Kribbibacterium</taxon>
    </lineage>
</organism>
<dbReference type="InterPro" id="IPR017439">
    <property type="entry name" value="Amidohydrolase"/>
</dbReference>
<sequence length="418" mass="45229">MTSPLPPRFPSDEHSSPTEVTHRLLALADELEPYVIEQRRWFHRHPEVSLHETGTTEHICEQLDLLGIPWERPCETGVVATLRGTAADAYDQDGSPRRRLLMRADIDALPVTELTELPFASCNDGVSHACGHDCHAAMLLGALKGLSTMTDALHGEVRAVFQPAEEVSEGARAMVKAGVTDGVDGCFGIHIWSEVPSGKVSCEPGPRMANTDWWRIDVTGKTCHGALPHRGSDAIVAGAAIVEELQTIVSRSVSPFEPAVITVGEFHGGSARNVVAGTAWLEGTVRTFDDETHARIPLLMQRVAEETAMALGCEAHVTQYDLGSWAVVNDAHASKLAWRAARKVLGPDSIGRYRGSMPGEDFSEYLFKAPGVFVFLGCSDPAAGSTWPQHSPHYNPDEGVLVNGTLLGAQYAVDFLEE</sequence>
<dbReference type="InterPro" id="IPR036264">
    <property type="entry name" value="Bact_exopeptidase_dim_dom"/>
</dbReference>
<reference evidence="2" key="1">
    <citation type="submission" date="2023-05" db="EMBL/GenBank/DDBJ databases">
        <title>[olsenella] sp. nov., isolated from a pig farm feces dump.</title>
        <authorList>
            <person name="Chang Y.-H."/>
        </authorList>
    </citation>
    <scope>NUCLEOTIDE SEQUENCE</scope>
    <source>
        <strain evidence="2">YH-ols2217</strain>
    </source>
</reference>
<evidence type="ECO:0000259" key="1">
    <source>
        <dbReference type="Pfam" id="PF07687"/>
    </source>
</evidence>
<evidence type="ECO:0000313" key="2">
    <source>
        <dbReference type="EMBL" id="MDJ1129999.1"/>
    </source>
</evidence>
<accession>A0ABT6ZMH4</accession>
<dbReference type="Proteomes" id="UP001431693">
    <property type="component" value="Unassembled WGS sequence"/>
</dbReference>
<dbReference type="Gene3D" id="3.30.70.360">
    <property type="match status" value="1"/>
</dbReference>